<comment type="caution">
    <text evidence="1">The sequence shown here is derived from an EMBL/GenBank/DDBJ whole genome shotgun (WGS) entry which is preliminary data.</text>
</comment>
<proteinExistence type="predicted"/>
<organism evidence="1 2">
    <name type="scientific">Floridaenema flaviceps BLCC-F50</name>
    <dbReference type="NCBI Taxonomy" id="3153642"/>
    <lineage>
        <taxon>Bacteria</taxon>
        <taxon>Bacillati</taxon>
        <taxon>Cyanobacteriota</taxon>
        <taxon>Cyanophyceae</taxon>
        <taxon>Oscillatoriophycideae</taxon>
        <taxon>Aerosakkonematales</taxon>
        <taxon>Aerosakkonemataceae</taxon>
        <taxon>Floridanema</taxon>
        <taxon>Floridanema flaviceps</taxon>
    </lineage>
</organism>
<name>A0ABV4Y0F3_9CYAN</name>
<reference evidence="1 2" key="1">
    <citation type="submission" date="2024-09" db="EMBL/GenBank/DDBJ databases">
        <title>Floridaenema gen nov. (Aerosakkonemataceae, Aerosakkonematales ord. nov., Cyanobacteria) from benthic tropical and subtropical fresh waters, with the description of four new species.</title>
        <authorList>
            <person name="Moretto J.A."/>
            <person name="Berthold D.E."/>
            <person name="Lefler F.W."/>
            <person name="Huang I.-S."/>
            <person name="Laughinghouse H. IV."/>
        </authorList>
    </citation>
    <scope>NUCLEOTIDE SEQUENCE [LARGE SCALE GENOMIC DNA]</scope>
    <source>
        <strain evidence="1 2">BLCC-F50</strain>
    </source>
</reference>
<evidence type="ECO:0000313" key="2">
    <source>
        <dbReference type="Proteomes" id="UP001576784"/>
    </source>
</evidence>
<dbReference type="RefSeq" id="WP_413266790.1">
    <property type="nucleotide sequence ID" value="NZ_JBHFNR010000240.1"/>
</dbReference>
<sequence length="270" mass="31189">MPLSDTQPSQGFILDSYHFYQIAKDSYYKSRQTFSIHRQNDALVAIVFAALSLEAFINELGAIATDAKADGYNENFLDNLIDAIDESQRNKRTQDKFMLASEALSNKFDRGRYPYQDFADLFRLRDCLVHLKPQDCIEIDENRNWLYSGRKLIDHLRSKNIVQTNTSIKSITLLISTAPAAKWACDTASAMVNAILDRIPDSEFSRDNDVIAFYKMMFQPLEKDEQQLLEEENCDRQNAILQADELRTRLLETYGEFPDSVELVREDRSR</sequence>
<keyword evidence="2" id="KW-1185">Reference proteome</keyword>
<evidence type="ECO:0000313" key="1">
    <source>
        <dbReference type="EMBL" id="MFB2897177.1"/>
    </source>
</evidence>
<accession>A0ABV4Y0F3</accession>
<protein>
    <submittedName>
        <fullName evidence="1">Uncharacterized protein</fullName>
    </submittedName>
</protein>
<dbReference type="Proteomes" id="UP001576784">
    <property type="component" value="Unassembled WGS sequence"/>
</dbReference>
<dbReference type="EMBL" id="JBHFNR010000240">
    <property type="protein sequence ID" value="MFB2897177.1"/>
    <property type="molecule type" value="Genomic_DNA"/>
</dbReference>
<gene>
    <name evidence="1" type="ORF">ACE1CI_30040</name>
</gene>